<dbReference type="EMBL" id="CP048711">
    <property type="protein sequence ID" value="QIB64434.1"/>
    <property type="molecule type" value="Genomic_DNA"/>
</dbReference>
<dbReference type="GO" id="GO:0005829">
    <property type="term" value="C:cytosol"/>
    <property type="evidence" value="ECO:0007669"/>
    <property type="project" value="TreeGrafter"/>
</dbReference>
<sequence length="238" mass="26523">MLKVQGLHGWIDSLPAREKTAVRARMKQRHCEGGQAIYLAGEEGRELFQVGSGKVRFCTYALNGKEVQIGEIRAGDCFGELSLINGFYRANCAFSVGETELFVLNKRDFLQLYEAYPSIARELNSFLARRLQVAYTIIEDANLLPLRDRLIRLLSRLVFSVSDASARHQATVDGITHEQLANMLGATRQAVTRELKLLERAGLITSNYGRIVIESMSELVARSDQLVGSEPIVPDYSG</sequence>
<dbReference type="PANTHER" id="PTHR24567:SF74">
    <property type="entry name" value="HTH-TYPE TRANSCRIPTIONAL REGULATOR ARCR"/>
    <property type="match status" value="1"/>
</dbReference>
<keyword evidence="7" id="KW-1185">Reference proteome</keyword>
<dbReference type="PROSITE" id="PS50042">
    <property type="entry name" value="CNMP_BINDING_3"/>
    <property type="match status" value="1"/>
</dbReference>
<evidence type="ECO:0000259" key="5">
    <source>
        <dbReference type="PROSITE" id="PS51063"/>
    </source>
</evidence>
<dbReference type="SMART" id="SM00100">
    <property type="entry name" value="cNMP"/>
    <property type="match status" value="1"/>
</dbReference>
<dbReference type="SUPFAM" id="SSF51206">
    <property type="entry name" value="cAMP-binding domain-like"/>
    <property type="match status" value="1"/>
</dbReference>
<dbReference type="InterPro" id="IPR012318">
    <property type="entry name" value="HTH_CRP"/>
</dbReference>
<dbReference type="PANTHER" id="PTHR24567">
    <property type="entry name" value="CRP FAMILY TRANSCRIPTIONAL REGULATORY PROTEIN"/>
    <property type="match status" value="1"/>
</dbReference>
<gene>
    <name evidence="6" type="ORF">G3T16_02490</name>
</gene>
<accession>A0A6C0U4Q7</accession>
<dbReference type="InterPro" id="IPR000595">
    <property type="entry name" value="cNMP-bd_dom"/>
</dbReference>
<dbReference type="PROSITE" id="PS51063">
    <property type="entry name" value="HTH_CRP_2"/>
    <property type="match status" value="1"/>
</dbReference>
<dbReference type="GO" id="GO:0003700">
    <property type="term" value="F:DNA-binding transcription factor activity"/>
    <property type="evidence" value="ECO:0007669"/>
    <property type="project" value="TreeGrafter"/>
</dbReference>
<evidence type="ECO:0000259" key="4">
    <source>
        <dbReference type="PROSITE" id="PS50042"/>
    </source>
</evidence>
<dbReference type="SUPFAM" id="SSF46785">
    <property type="entry name" value="Winged helix' DNA-binding domain"/>
    <property type="match status" value="1"/>
</dbReference>
<evidence type="ECO:0000313" key="7">
    <source>
        <dbReference type="Proteomes" id="UP000477680"/>
    </source>
</evidence>
<dbReference type="SMART" id="SM00419">
    <property type="entry name" value="HTH_CRP"/>
    <property type="match status" value="1"/>
</dbReference>
<keyword evidence="3" id="KW-0804">Transcription</keyword>
<dbReference type="Pfam" id="PF13545">
    <property type="entry name" value="HTH_Crp_2"/>
    <property type="match status" value="1"/>
</dbReference>
<evidence type="ECO:0000256" key="2">
    <source>
        <dbReference type="ARBA" id="ARBA00023125"/>
    </source>
</evidence>
<dbReference type="InterPro" id="IPR050397">
    <property type="entry name" value="Env_Response_Regulators"/>
</dbReference>
<name>A0A6C0U4Q7_9GAMM</name>
<dbReference type="InterPro" id="IPR014710">
    <property type="entry name" value="RmlC-like_jellyroll"/>
</dbReference>
<feature type="domain" description="Cyclic nucleotide-binding" evidence="4">
    <location>
        <begin position="10"/>
        <end position="130"/>
    </location>
</feature>
<dbReference type="InterPro" id="IPR036390">
    <property type="entry name" value="WH_DNA-bd_sf"/>
</dbReference>
<evidence type="ECO:0000256" key="1">
    <source>
        <dbReference type="ARBA" id="ARBA00023015"/>
    </source>
</evidence>
<evidence type="ECO:0000313" key="6">
    <source>
        <dbReference type="EMBL" id="QIB64434.1"/>
    </source>
</evidence>
<evidence type="ECO:0000256" key="3">
    <source>
        <dbReference type="ARBA" id="ARBA00023163"/>
    </source>
</evidence>
<reference evidence="6 7" key="1">
    <citation type="submission" date="2020-02" db="EMBL/GenBank/DDBJ databases">
        <title>Genome sequencing for Kineobactrum sp. M2.</title>
        <authorList>
            <person name="Park S.-J."/>
        </authorList>
    </citation>
    <scope>NUCLEOTIDE SEQUENCE [LARGE SCALE GENOMIC DNA]</scope>
    <source>
        <strain evidence="6 7">M2</strain>
    </source>
</reference>
<dbReference type="Proteomes" id="UP000477680">
    <property type="component" value="Chromosome"/>
</dbReference>
<keyword evidence="1" id="KW-0805">Transcription regulation</keyword>
<dbReference type="GO" id="GO:0003677">
    <property type="term" value="F:DNA binding"/>
    <property type="evidence" value="ECO:0007669"/>
    <property type="project" value="UniProtKB-KW"/>
</dbReference>
<organism evidence="6 7">
    <name type="scientific">Kineobactrum salinum</name>
    <dbReference type="NCBI Taxonomy" id="2708301"/>
    <lineage>
        <taxon>Bacteria</taxon>
        <taxon>Pseudomonadati</taxon>
        <taxon>Pseudomonadota</taxon>
        <taxon>Gammaproteobacteria</taxon>
        <taxon>Cellvibrionales</taxon>
        <taxon>Halieaceae</taxon>
        <taxon>Kineobactrum</taxon>
    </lineage>
</organism>
<dbReference type="KEGG" id="kim:G3T16_02490"/>
<dbReference type="CDD" id="cd00038">
    <property type="entry name" value="CAP_ED"/>
    <property type="match status" value="1"/>
</dbReference>
<dbReference type="RefSeq" id="WP_163493684.1">
    <property type="nucleotide sequence ID" value="NZ_CP048711.1"/>
</dbReference>
<protein>
    <submittedName>
        <fullName evidence="6">Crp/Fnr family transcriptional regulator</fullName>
    </submittedName>
</protein>
<proteinExistence type="predicted"/>
<dbReference type="InterPro" id="IPR018490">
    <property type="entry name" value="cNMP-bd_dom_sf"/>
</dbReference>
<keyword evidence="2" id="KW-0238">DNA-binding</keyword>
<dbReference type="Pfam" id="PF00027">
    <property type="entry name" value="cNMP_binding"/>
    <property type="match status" value="1"/>
</dbReference>
<feature type="domain" description="HTH crp-type" evidence="5">
    <location>
        <begin position="147"/>
        <end position="217"/>
    </location>
</feature>
<dbReference type="Gene3D" id="2.60.120.10">
    <property type="entry name" value="Jelly Rolls"/>
    <property type="match status" value="1"/>
</dbReference>
<dbReference type="AlphaFoldDB" id="A0A6C0U4Q7"/>